<evidence type="ECO:0000256" key="3">
    <source>
        <dbReference type="ARBA" id="ARBA00023155"/>
    </source>
</evidence>
<keyword evidence="2 5" id="KW-0238">DNA-binding</keyword>
<sequence>KKKRRVLFSKAQTIELEKRFRDQRYVSAPERDHLARTLKLTPTQIKIWFQNHRYKLKK</sequence>
<evidence type="ECO:0000313" key="8">
    <source>
        <dbReference type="EMBL" id="ESO09488.1"/>
    </source>
</evidence>
<dbReference type="HOGENOM" id="CLU_049543_10_1_1"/>
<dbReference type="InterPro" id="IPR017970">
    <property type="entry name" value="Homeobox_CS"/>
</dbReference>
<dbReference type="GO" id="GO:0005634">
    <property type="term" value="C:nucleus"/>
    <property type="evidence" value="ECO:0007669"/>
    <property type="project" value="UniProtKB-SubCell"/>
</dbReference>
<accession>T1EIL5</accession>
<dbReference type="KEGG" id="hro:HELRODRAFT_137589"/>
<name>T1EIL5_HELRO</name>
<evidence type="ECO:0000313" key="9">
    <source>
        <dbReference type="EnsemblMetazoa" id="HelroP137589"/>
    </source>
</evidence>
<dbReference type="GeneID" id="20196415"/>
<dbReference type="InterPro" id="IPR009057">
    <property type="entry name" value="Homeodomain-like_sf"/>
</dbReference>
<dbReference type="CTD" id="20196415"/>
<evidence type="ECO:0000313" key="10">
    <source>
        <dbReference type="Proteomes" id="UP000015101"/>
    </source>
</evidence>
<dbReference type="PANTHER" id="PTHR24340:SF82">
    <property type="entry name" value="HOMEOBOX PROTEIN VND"/>
    <property type="match status" value="1"/>
</dbReference>
<dbReference type="GO" id="GO:0003677">
    <property type="term" value="F:DNA binding"/>
    <property type="evidence" value="ECO:0007669"/>
    <property type="project" value="UniProtKB-UniRule"/>
</dbReference>
<reference evidence="9" key="3">
    <citation type="submission" date="2015-06" db="UniProtKB">
        <authorList>
            <consortium name="EnsemblMetazoa"/>
        </authorList>
    </citation>
    <scope>IDENTIFICATION</scope>
</reference>
<dbReference type="OrthoDB" id="3137333at2759"/>
<dbReference type="SUPFAM" id="SSF46689">
    <property type="entry name" value="Homeodomain-like"/>
    <property type="match status" value="1"/>
</dbReference>
<dbReference type="InterPro" id="IPR020479">
    <property type="entry name" value="HD_metazoa"/>
</dbReference>
<dbReference type="Pfam" id="PF00046">
    <property type="entry name" value="Homeodomain"/>
    <property type="match status" value="1"/>
</dbReference>
<evidence type="ECO:0000256" key="4">
    <source>
        <dbReference type="ARBA" id="ARBA00023242"/>
    </source>
</evidence>
<dbReference type="SMART" id="SM00389">
    <property type="entry name" value="HOX"/>
    <property type="match status" value="1"/>
</dbReference>
<evidence type="ECO:0000259" key="7">
    <source>
        <dbReference type="PROSITE" id="PS50071"/>
    </source>
</evidence>
<keyword evidence="10" id="KW-1185">Reference proteome</keyword>
<dbReference type="CDD" id="cd00086">
    <property type="entry name" value="homeodomain"/>
    <property type="match status" value="1"/>
</dbReference>
<dbReference type="EMBL" id="AMQM01002977">
    <property type="status" value="NOT_ANNOTATED_CDS"/>
    <property type="molecule type" value="Genomic_DNA"/>
</dbReference>
<evidence type="ECO:0000256" key="5">
    <source>
        <dbReference type="PROSITE-ProRule" id="PRU00108"/>
    </source>
</evidence>
<evidence type="ECO:0000256" key="6">
    <source>
        <dbReference type="RuleBase" id="RU000682"/>
    </source>
</evidence>
<dbReference type="EnsemblMetazoa" id="HelroT137589">
    <property type="protein sequence ID" value="HelroP137589"/>
    <property type="gene ID" value="HelroG137589"/>
</dbReference>
<dbReference type="AlphaFoldDB" id="T1EIL5"/>
<feature type="domain" description="Homeobox" evidence="7">
    <location>
        <begin position="1"/>
        <end position="58"/>
    </location>
</feature>
<dbReference type="STRING" id="6412.T1EIL5"/>
<dbReference type="Proteomes" id="UP000015101">
    <property type="component" value="Unassembled WGS sequence"/>
</dbReference>
<dbReference type="PROSITE" id="PS50071">
    <property type="entry name" value="HOMEOBOX_2"/>
    <property type="match status" value="1"/>
</dbReference>
<gene>
    <name evidence="9" type="primary">20196415</name>
    <name evidence="8" type="ORF">HELRODRAFT_137589</name>
</gene>
<reference evidence="8 10" key="2">
    <citation type="journal article" date="2013" name="Nature">
        <title>Insights into bilaterian evolution from three spiralian genomes.</title>
        <authorList>
            <person name="Simakov O."/>
            <person name="Marletaz F."/>
            <person name="Cho S.J."/>
            <person name="Edsinger-Gonzales E."/>
            <person name="Havlak P."/>
            <person name="Hellsten U."/>
            <person name="Kuo D.H."/>
            <person name="Larsson T."/>
            <person name="Lv J."/>
            <person name="Arendt D."/>
            <person name="Savage R."/>
            <person name="Osoegawa K."/>
            <person name="de Jong P."/>
            <person name="Grimwood J."/>
            <person name="Chapman J.A."/>
            <person name="Shapiro H."/>
            <person name="Aerts A."/>
            <person name="Otillar R.P."/>
            <person name="Terry A.Y."/>
            <person name="Boore J.L."/>
            <person name="Grigoriev I.V."/>
            <person name="Lindberg D.R."/>
            <person name="Seaver E.C."/>
            <person name="Weisblat D.A."/>
            <person name="Putnam N.H."/>
            <person name="Rokhsar D.S."/>
        </authorList>
    </citation>
    <scope>NUCLEOTIDE SEQUENCE</scope>
</reference>
<dbReference type="InterPro" id="IPR001356">
    <property type="entry name" value="HD"/>
</dbReference>
<proteinExistence type="predicted"/>
<evidence type="ECO:0000256" key="1">
    <source>
        <dbReference type="ARBA" id="ARBA00004123"/>
    </source>
</evidence>
<dbReference type="EMBL" id="KB095959">
    <property type="protein sequence ID" value="ESO09488.1"/>
    <property type="molecule type" value="Genomic_DNA"/>
</dbReference>
<evidence type="ECO:0000256" key="2">
    <source>
        <dbReference type="ARBA" id="ARBA00023125"/>
    </source>
</evidence>
<dbReference type="InterPro" id="IPR050394">
    <property type="entry name" value="Homeobox_NK-like"/>
</dbReference>
<dbReference type="OMA" id="PKQVKVW"/>
<dbReference type="PROSITE" id="PS00027">
    <property type="entry name" value="HOMEOBOX_1"/>
    <property type="match status" value="1"/>
</dbReference>
<organism evidence="9 10">
    <name type="scientific">Helobdella robusta</name>
    <name type="common">Californian leech</name>
    <dbReference type="NCBI Taxonomy" id="6412"/>
    <lineage>
        <taxon>Eukaryota</taxon>
        <taxon>Metazoa</taxon>
        <taxon>Spiralia</taxon>
        <taxon>Lophotrochozoa</taxon>
        <taxon>Annelida</taxon>
        <taxon>Clitellata</taxon>
        <taxon>Hirudinea</taxon>
        <taxon>Rhynchobdellida</taxon>
        <taxon>Glossiphoniidae</taxon>
        <taxon>Helobdella</taxon>
    </lineage>
</organism>
<dbReference type="eggNOG" id="KOG0842">
    <property type="taxonomic scope" value="Eukaryota"/>
</dbReference>
<keyword evidence="3 5" id="KW-0371">Homeobox</keyword>
<protein>
    <recommendedName>
        <fullName evidence="7">Homeobox domain-containing protein</fullName>
    </recommendedName>
</protein>
<dbReference type="RefSeq" id="XP_009012581.1">
    <property type="nucleotide sequence ID" value="XM_009014333.1"/>
</dbReference>
<dbReference type="InParanoid" id="T1EIL5"/>
<dbReference type="PRINTS" id="PR00024">
    <property type="entry name" value="HOMEOBOX"/>
</dbReference>
<dbReference type="GO" id="GO:0000981">
    <property type="term" value="F:DNA-binding transcription factor activity, RNA polymerase II-specific"/>
    <property type="evidence" value="ECO:0007669"/>
    <property type="project" value="InterPro"/>
</dbReference>
<dbReference type="PANTHER" id="PTHR24340">
    <property type="entry name" value="HOMEOBOX PROTEIN NKX"/>
    <property type="match status" value="1"/>
</dbReference>
<comment type="subcellular location">
    <subcellularLocation>
        <location evidence="1 5 6">Nucleus</location>
    </subcellularLocation>
</comment>
<dbReference type="Gene3D" id="1.10.10.60">
    <property type="entry name" value="Homeodomain-like"/>
    <property type="match status" value="1"/>
</dbReference>
<reference evidence="10" key="1">
    <citation type="submission" date="2012-12" db="EMBL/GenBank/DDBJ databases">
        <authorList>
            <person name="Hellsten U."/>
            <person name="Grimwood J."/>
            <person name="Chapman J.A."/>
            <person name="Shapiro H."/>
            <person name="Aerts A."/>
            <person name="Otillar R.P."/>
            <person name="Terry A.Y."/>
            <person name="Boore J.L."/>
            <person name="Simakov O."/>
            <person name="Marletaz F."/>
            <person name="Cho S.-J."/>
            <person name="Edsinger-Gonzales E."/>
            <person name="Havlak P."/>
            <person name="Kuo D.-H."/>
            <person name="Larsson T."/>
            <person name="Lv J."/>
            <person name="Arendt D."/>
            <person name="Savage R."/>
            <person name="Osoegawa K."/>
            <person name="de Jong P."/>
            <person name="Lindberg D.R."/>
            <person name="Seaver E.C."/>
            <person name="Weisblat D.A."/>
            <person name="Putnam N.H."/>
            <person name="Grigoriev I.V."/>
            <person name="Rokhsar D.S."/>
        </authorList>
    </citation>
    <scope>NUCLEOTIDE SEQUENCE</scope>
</reference>
<keyword evidence="4 5" id="KW-0539">Nucleus</keyword>